<keyword evidence="1" id="KW-0812">Transmembrane</keyword>
<proteinExistence type="predicted"/>
<gene>
    <name evidence="2" type="ORF">RZS28_04380</name>
</gene>
<dbReference type="EMBL" id="CP136862">
    <property type="protein sequence ID" value="WOJ90539.1"/>
    <property type="molecule type" value="Genomic_DNA"/>
</dbReference>
<feature type="transmembrane region" description="Helical" evidence="1">
    <location>
        <begin position="52"/>
        <end position="70"/>
    </location>
</feature>
<feature type="transmembrane region" description="Helical" evidence="1">
    <location>
        <begin position="167"/>
        <end position="188"/>
    </location>
</feature>
<dbReference type="InterPro" id="IPR000462">
    <property type="entry name" value="CDP-OH_P_trans"/>
</dbReference>
<accession>A0ABZ0HVE5</accession>
<reference evidence="2 3" key="1">
    <citation type="submission" date="2023-10" db="EMBL/GenBank/DDBJ databases">
        <title>Novel methanotroph of the genus Methylocapsa from a subarctic wetland.</title>
        <authorList>
            <person name="Belova S.E."/>
            <person name="Oshkin I.Y."/>
            <person name="Miroshnikov K."/>
            <person name="Dedysh S.N."/>
        </authorList>
    </citation>
    <scope>NUCLEOTIDE SEQUENCE [LARGE SCALE GENOMIC DNA]</scope>
    <source>
        <strain evidence="2 3">RX1</strain>
    </source>
</reference>
<name>A0ABZ0HVE5_9HYPH</name>
<feature type="transmembrane region" description="Helical" evidence="1">
    <location>
        <begin position="76"/>
        <end position="98"/>
    </location>
</feature>
<dbReference type="RefSeq" id="WP_407340075.1">
    <property type="nucleotide sequence ID" value="NZ_CP136862.1"/>
</dbReference>
<protein>
    <submittedName>
        <fullName evidence="2">CDP-alcohol phosphatidyltransferase family protein</fullName>
    </submittedName>
</protein>
<dbReference type="InterPro" id="IPR043130">
    <property type="entry name" value="CDP-OH_PTrfase_TM_dom"/>
</dbReference>
<sequence>MSQSILFDGQTVSTVARQPSIRIQKNILARLERDLLNWLCLHMPRAVTPDRLTGLGVVGAGIVFVGYAASRFDLTFLWLATFGLVVHWFGDSLDGSLARYRRVERPRYGYFLDHSVDAVCNLMIMVGIGLSPFVRLDVALFALLGYFMLCMYVFLHNHVSGNFQLSFLALGPTELRIGLIGINCWMYSEGGAGGAKVLIGGAAFSSYDLVLCGAAIVFVGLFIVNMLKVAQKLRVEDSRLDPRAQMAKAADL</sequence>
<keyword evidence="1" id="KW-0472">Membrane</keyword>
<feature type="transmembrane region" description="Helical" evidence="1">
    <location>
        <begin position="200"/>
        <end position="224"/>
    </location>
</feature>
<evidence type="ECO:0000256" key="1">
    <source>
        <dbReference type="SAM" id="Phobius"/>
    </source>
</evidence>
<organism evidence="2 3">
    <name type="scientific">Methylocapsa polymorpha</name>
    <dbReference type="NCBI Taxonomy" id="3080828"/>
    <lineage>
        <taxon>Bacteria</taxon>
        <taxon>Pseudomonadati</taxon>
        <taxon>Pseudomonadota</taxon>
        <taxon>Alphaproteobacteria</taxon>
        <taxon>Hyphomicrobiales</taxon>
        <taxon>Beijerinckiaceae</taxon>
        <taxon>Methylocapsa</taxon>
    </lineage>
</organism>
<keyword evidence="1" id="KW-1133">Transmembrane helix</keyword>
<dbReference type="Pfam" id="PF01066">
    <property type="entry name" value="CDP-OH_P_transf"/>
    <property type="match status" value="1"/>
</dbReference>
<feature type="transmembrane region" description="Helical" evidence="1">
    <location>
        <begin position="110"/>
        <end position="130"/>
    </location>
</feature>
<keyword evidence="3" id="KW-1185">Reference proteome</keyword>
<evidence type="ECO:0000313" key="2">
    <source>
        <dbReference type="EMBL" id="WOJ90539.1"/>
    </source>
</evidence>
<evidence type="ECO:0000313" key="3">
    <source>
        <dbReference type="Proteomes" id="UP001626536"/>
    </source>
</evidence>
<dbReference type="Gene3D" id="1.20.120.1760">
    <property type="match status" value="1"/>
</dbReference>
<feature type="transmembrane region" description="Helical" evidence="1">
    <location>
        <begin position="136"/>
        <end position="155"/>
    </location>
</feature>
<dbReference type="Proteomes" id="UP001626536">
    <property type="component" value="Chromosome"/>
</dbReference>